<feature type="compositionally biased region" description="Basic residues" evidence="1">
    <location>
        <begin position="101"/>
        <end position="110"/>
    </location>
</feature>
<gene>
    <name evidence="3" type="ORF">P5G62_002315</name>
</gene>
<accession>A0ABV4YMA2</accession>
<keyword evidence="2" id="KW-0472">Membrane</keyword>
<feature type="compositionally biased region" description="Low complexity" evidence="1">
    <location>
        <begin position="88"/>
        <end position="100"/>
    </location>
</feature>
<reference evidence="3 4" key="1">
    <citation type="submission" date="2024-05" db="EMBL/GenBank/DDBJ databases">
        <authorList>
            <person name="Venkateswaran K."/>
        </authorList>
    </citation>
    <scope>NUCLEOTIDE SEQUENCE [LARGE SCALE GENOMIC DNA]</scope>
    <source>
        <strain evidence="3 4">179-C4-2-HS</strain>
    </source>
</reference>
<dbReference type="RefSeq" id="WP_306073433.1">
    <property type="nucleotide sequence ID" value="NZ_JAROBZ020000001.1"/>
</dbReference>
<keyword evidence="2" id="KW-0812">Transmembrane</keyword>
<dbReference type="Proteomes" id="UP001241748">
    <property type="component" value="Unassembled WGS sequence"/>
</dbReference>
<dbReference type="NCBIfam" id="NF041554">
    <property type="entry name" value="SA1362_fam"/>
    <property type="match status" value="1"/>
</dbReference>
<protein>
    <submittedName>
        <fullName evidence="3">SA1362 family protein</fullName>
    </submittedName>
</protein>
<evidence type="ECO:0000256" key="1">
    <source>
        <dbReference type="SAM" id="MobiDB-lite"/>
    </source>
</evidence>
<keyword evidence="2" id="KW-1133">Transmembrane helix</keyword>
<feature type="compositionally biased region" description="Basic residues" evidence="1">
    <location>
        <begin position="120"/>
        <end position="129"/>
    </location>
</feature>
<keyword evidence="4" id="KW-1185">Reference proteome</keyword>
<dbReference type="InterPro" id="IPR048110">
    <property type="entry name" value="SA1362/YqhP-like"/>
</dbReference>
<organism evidence="3 4">
    <name type="scientific">Neobacillus driksii</name>
    <dbReference type="NCBI Taxonomy" id="3035913"/>
    <lineage>
        <taxon>Bacteria</taxon>
        <taxon>Bacillati</taxon>
        <taxon>Bacillota</taxon>
        <taxon>Bacilli</taxon>
        <taxon>Bacillales</taxon>
        <taxon>Bacillaceae</taxon>
        <taxon>Neobacillus</taxon>
    </lineage>
</organism>
<sequence length="129" mass="14041">MAFLKNRISVPLVGSVIVLGIIGIIGAFAGDPIGFLKNIVVFALVGLAIYFVFRLIRRSNPRNKEQQAFIKAAKKSKKRLQTKGGEQSTKSSSFGSLTSLKKSKTKKKSPVHLTVIDGKKGKKKNRASL</sequence>
<dbReference type="EMBL" id="JAROBZ020000001">
    <property type="protein sequence ID" value="MFB3165972.1"/>
    <property type="molecule type" value="Genomic_DNA"/>
</dbReference>
<evidence type="ECO:0000313" key="3">
    <source>
        <dbReference type="EMBL" id="MFB3165972.1"/>
    </source>
</evidence>
<evidence type="ECO:0000256" key="2">
    <source>
        <dbReference type="SAM" id="Phobius"/>
    </source>
</evidence>
<name>A0ABV4YMA2_9BACI</name>
<feature type="region of interest" description="Disordered" evidence="1">
    <location>
        <begin position="74"/>
        <end position="129"/>
    </location>
</feature>
<feature type="transmembrane region" description="Helical" evidence="2">
    <location>
        <begin position="12"/>
        <end position="29"/>
    </location>
</feature>
<evidence type="ECO:0000313" key="4">
    <source>
        <dbReference type="Proteomes" id="UP001241748"/>
    </source>
</evidence>
<proteinExistence type="predicted"/>
<comment type="caution">
    <text evidence="3">The sequence shown here is derived from an EMBL/GenBank/DDBJ whole genome shotgun (WGS) entry which is preliminary data.</text>
</comment>
<feature type="transmembrane region" description="Helical" evidence="2">
    <location>
        <begin position="35"/>
        <end position="56"/>
    </location>
</feature>